<accession>A0A6H1ZJW9</accession>
<reference evidence="1" key="1">
    <citation type="submission" date="2020-03" db="EMBL/GenBank/DDBJ databases">
        <title>The deep terrestrial virosphere.</title>
        <authorList>
            <person name="Holmfeldt K."/>
            <person name="Nilsson E."/>
            <person name="Simone D."/>
            <person name="Lopez-Fernandez M."/>
            <person name="Wu X."/>
            <person name="de Brujin I."/>
            <person name="Lundin D."/>
            <person name="Andersson A."/>
            <person name="Bertilsson S."/>
            <person name="Dopson M."/>
        </authorList>
    </citation>
    <scope>NUCLEOTIDE SEQUENCE</scope>
    <source>
        <strain evidence="1">TM448A00880</strain>
        <strain evidence="2">TM448B01360</strain>
    </source>
</reference>
<name>A0A6H1ZJW9_9ZZZZ</name>
<dbReference type="EMBL" id="MT144076">
    <property type="protein sequence ID" value="QJA48226.1"/>
    <property type="molecule type" value="Genomic_DNA"/>
</dbReference>
<sequence length="424" mass="45468">MEYILYHLPTGKVELWTADGERVQTFSSHTEATNYLISQGINPYQVTDKFGTPPTSTAPVTESKGLDWGKFTAERTAGGPALGGYLAVHPELGGSWFTAQEDIPEQGITAGTEYGYLPNVGTFEAAGSIVAIDEMVRNLTQSALTNDPYAVADVGVSTDIDATTKYLSEMSLLYNFAQLGEIAEQRKADFYLGNKQLDIVEELGLGQLALESNKANFAFQLGLGEIALGLEQLNVQKLLGLATIAVQQESIAASERIANAQLSAQAAATEASARAAAEGIAAQQAMFAQELAENRRQFDLAHALETFSTKGQLALGATELLQNLTKGPQNWERYWYLSRGEGAPTPDSQPAYQAIYNMVNEMAGWNLSAPAAVPATTAERTKAFGQTAAESLGAGAQAPEQSAAWYQAAKRWTSPQYEWAGASQ</sequence>
<organism evidence="1">
    <name type="scientific">viral metagenome</name>
    <dbReference type="NCBI Taxonomy" id="1070528"/>
    <lineage>
        <taxon>unclassified sequences</taxon>
        <taxon>metagenomes</taxon>
        <taxon>organismal metagenomes</taxon>
    </lineage>
</organism>
<proteinExistence type="predicted"/>
<dbReference type="AlphaFoldDB" id="A0A6H1ZJW9"/>
<dbReference type="EMBL" id="MT144745">
    <property type="protein sequence ID" value="QJH98653.1"/>
    <property type="molecule type" value="Genomic_DNA"/>
</dbReference>
<evidence type="ECO:0000313" key="2">
    <source>
        <dbReference type="EMBL" id="QJH98653.1"/>
    </source>
</evidence>
<protein>
    <submittedName>
        <fullName evidence="1">Uncharacterized protein</fullName>
    </submittedName>
</protein>
<gene>
    <name evidence="1" type="ORF">TM448A00880_0003</name>
    <name evidence="2" type="ORF">TM448B01360_0009</name>
</gene>
<evidence type="ECO:0000313" key="1">
    <source>
        <dbReference type="EMBL" id="QJA48226.1"/>
    </source>
</evidence>